<dbReference type="PANTHER" id="PTHR11133">
    <property type="entry name" value="SACCHAROPINE DEHYDROGENASE"/>
    <property type="match status" value="1"/>
</dbReference>
<organism evidence="4 5">
    <name type="scientific">Roseivirga thermotolerans</name>
    <dbReference type="NCBI Taxonomy" id="1758176"/>
    <lineage>
        <taxon>Bacteria</taxon>
        <taxon>Pseudomonadati</taxon>
        <taxon>Bacteroidota</taxon>
        <taxon>Cytophagia</taxon>
        <taxon>Cytophagales</taxon>
        <taxon>Roseivirgaceae</taxon>
        <taxon>Roseivirga</taxon>
    </lineage>
</organism>
<dbReference type="InterPro" id="IPR005097">
    <property type="entry name" value="Sacchrp_dh_NADP-bd"/>
</dbReference>
<reference evidence="5" key="1">
    <citation type="journal article" date="2019" name="Int. J. Syst. Evol. Microbiol.">
        <title>The Global Catalogue of Microorganisms (GCM) 10K type strain sequencing project: providing services to taxonomists for standard genome sequencing and annotation.</title>
        <authorList>
            <consortium name="The Broad Institute Genomics Platform"/>
            <consortium name="The Broad Institute Genome Sequencing Center for Infectious Disease"/>
            <person name="Wu L."/>
            <person name="Ma J."/>
        </authorList>
    </citation>
    <scope>NUCLEOTIDE SEQUENCE [LARGE SCALE GENOMIC DNA]</scope>
    <source>
        <strain evidence="5">CGMCC 1.15111</strain>
    </source>
</reference>
<feature type="domain" description="Saccharopine dehydrogenase-like C-terminal" evidence="3">
    <location>
        <begin position="126"/>
        <end position="434"/>
    </location>
</feature>
<dbReference type="Pfam" id="PF16653">
    <property type="entry name" value="Sacchrp_dh_C"/>
    <property type="match status" value="1"/>
</dbReference>
<dbReference type="EMBL" id="BNAG01000002">
    <property type="protein sequence ID" value="GHE61577.1"/>
    <property type="molecule type" value="Genomic_DNA"/>
</dbReference>
<dbReference type="SUPFAM" id="SSF51735">
    <property type="entry name" value="NAD(P)-binding Rossmann-fold domains"/>
    <property type="match status" value="1"/>
</dbReference>
<name>A0ABQ3I7A1_9BACT</name>
<keyword evidence="5" id="KW-1185">Reference proteome</keyword>
<accession>A0ABQ3I7A1</accession>
<evidence type="ECO:0000313" key="5">
    <source>
        <dbReference type="Proteomes" id="UP000658258"/>
    </source>
</evidence>
<evidence type="ECO:0000313" key="4">
    <source>
        <dbReference type="EMBL" id="GHE61577.1"/>
    </source>
</evidence>
<dbReference type="InterPro" id="IPR032095">
    <property type="entry name" value="Sacchrp_dh-like_C"/>
</dbReference>
<dbReference type="SUPFAM" id="SSF55347">
    <property type="entry name" value="Glyceraldehyde-3-phosphate dehydrogenase-like, C-terminal domain"/>
    <property type="match status" value="1"/>
</dbReference>
<protein>
    <submittedName>
        <fullName evidence="4">Saccharopine dehydrogenase</fullName>
    </submittedName>
</protein>
<feature type="domain" description="Saccharopine dehydrogenase NADP binding" evidence="2">
    <location>
        <begin position="4"/>
        <end position="120"/>
    </location>
</feature>
<dbReference type="Gene3D" id="3.30.360.10">
    <property type="entry name" value="Dihydrodipicolinate Reductase, domain 2"/>
    <property type="match status" value="1"/>
</dbReference>
<sequence length="447" mass="50943">MEKILILGAGRSSNSLISYLLDHAKERNWQLTIADYALQLAEDKARGHERAKAVALDITNDQERKGLVKEHDFVVSMLPAKFHPVVAEDCLQLEKHLFTASYVSPDMKAMDDQARSKGLLFLNECGLDPGIDHMSAMKVIDHIREEKGLELRAFESFTGGLLAPDPTDDNPWQYGFTWNPRNVVLAGQGTVKFIQEGRYKFIPYHKLFRRIEMIHIPGYGYFEGYANRDSLMYLDVYNLRGIKTLYRGTLRRPGFCKAWDVFVQLGATDDSYLMEGVEGMTHRQFINSFLSFNPKDSVELKLAHYLGLDLEGPEMHKLQWLGMFDEEPVGLMKGTPAQILEHILKKKWTIGPDKKDQIVMWHLFDYEEEGVTKRIRSAMVATGENARETAMSKTVGLPLAIAIRLFSEGKIESRGVQVPISKEFYAPILDELDSLGFQFIEEEVILD</sequence>
<gene>
    <name evidence="4" type="ORF">GCM10011340_15740</name>
</gene>
<dbReference type="InterPro" id="IPR036291">
    <property type="entry name" value="NAD(P)-bd_dom_sf"/>
</dbReference>
<dbReference type="RefSeq" id="WP_189629684.1">
    <property type="nucleotide sequence ID" value="NZ_BNAG01000002.1"/>
</dbReference>
<evidence type="ECO:0000259" key="2">
    <source>
        <dbReference type="Pfam" id="PF03435"/>
    </source>
</evidence>
<proteinExistence type="predicted"/>
<dbReference type="Pfam" id="PF03435">
    <property type="entry name" value="Sacchrp_dh_NADP"/>
    <property type="match status" value="1"/>
</dbReference>
<comment type="caution">
    <text evidence="4">The sequence shown here is derived from an EMBL/GenBank/DDBJ whole genome shotgun (WGS) entry which is preliminary data.</text>
</comment>
<dbReference type="InterPro" id="IPR051168">
    <property type="entry name" value="AASS"/>
</dbReference>
<dbReference type="PANTHER" id="PTHR11133:SF22">
    <property type="entry name" value="ALPHA-AMINOADIPIC SEMIALDEHYDE SYNTHASE, MITOCHONDRIAL"/>
    <property type="match status" value="1"/>
</dbReference>
<keyword evidence="1" id="KW-0560">Oxidoreductase</keyword>
<dbReference type="Gene3D" id="3.40.50.720">
    <property type="entry name" value="NAD(P)-binding Rossmann-like Domain"/>
    <property type="match status" value="1"/>
</dbReference>
<evidence type="ECO:0000259" key="3">
    <source>
        <dbReference type="Pfam" id="PF16653"/>
    </source>
</evidence>
<dbReference type="Proteomes" id="UP000658258">
    <property type="component" value="Unassembled WGS sequence"/>
</dbReference>
<dbReference type="Gene3D" id="1.10.1870.10">
    <property type="entry name" value="Domain 3, Saccharopine reductase"/>
    <property type="match status" value="1"/>
</dbReference>
<evidence type="ECO:0000256" key="1">
    <source>
        <dbReference type="ARBA" id="ARBA00023002"/>
    </source>
</evidence>